<keyword evidence="1" id="KW-0472">Membrane</keyword>
<name>A0AA90H7A7_9ACTN</name>
<dbReference type="EMBL" id="JABXJJ020000026">
    <property type="protein sequence ID" value="MDI5971854.1"/>
    <property type="molecule type" value="Genomic_DNA"/>
</dbReference>
<proteinExistence type="predicted"/>
<keyword evidence="1" id="KW-0812">Transmembrane</keyword>
<sequence>MKLAIALNIGFAVVALWLLLEVLFQNRAKLLWRVAAFTGFIAVATGVVTNELAFVIIGAAVFGIGQTRVTISHRKNYRAGWVIGQKKTRTRKRSVSGSAHLLTRIATWILPEEDRGRYFEEWHGELWDLAACSRHQQVAHALRILLCVWPTRRAVLTRRQRVVSGR</sequence>
<evidence type="ECO:0000256" key="1">
    <source>
        <dbReference type="SAM" id="Phobius"/>
    </source>
</evidence>
<feature type="transmembrane region" description="Helical" evidence="1">
    <location>
        <begin position="6"/>
        <end position="23"/>
    </location>
</feature>
<comment type="caution">
    <text evidence="2">The sequence shown here is derived from an EMBL/GenBank/DDBJ whole genome shotgun (WGS) entry which is preliminary data.</text>
</comment>
<dbReference type="RefSeq" id="WP_271316267.1">
    <property type="nucleotide sequence ID" value="NZ_JABXJJ020000026.1"/>
</dbReference>
<keyword evidence="1" id="KW-1133">Transmembrane helix</keyword>
<reference evidence="2" key="1">
    <citation type="submission" date="2023-05" db="EMBL/GenBank/DDBJ databases">
        <title>Streptantibioticus silvisoli sp. nov., acidotolerant actinomycetes 1 from pine litter.</title>
        <authorList>
            <person name="Swiecimska M."/>
            <person name="Golinska P."/>
            <person name="Sangal V."/>
            <person name="Wachnowicz B."/>
            <person name="Goodfellow M."/>
        </authorList>
    </citation>
    <scope>NUCLEOTIDE SEQUENCE</scope>
    <source>
        <strain evidence="2">SL13</strain>
    </source>
</reference>
<evidence type="ECO:0000313" key="2">
    <source>
        <dbReference type="EMBL" id="MDI5971854.1"/>
    </source>
</evidence>
<feature type="transmembrane region" description="Helical" evidence="1">
    <location>
        <begin position="53"/>
        <end position="71"/>
    </location>
</feature>
<gene>
    <name evidence="2" type="ORF">POF50_021385</name>
</gene>
<accession>A0AA90H7A7</accession>
<dbReference type="AlphaFoldDB" id="A0AA90H7A7"/>
<protein>
    <submittedName>
        <fullName evidence="2">Uncharacterized protein</fullName>
    </submittedName>
</protein>
<organism evidence="2">
    <name type="scientific">Streptantibioticus silvisoli</name>
    <dbReference type="NCBI Taxonomy" id="2705255"/>
    <lineage>
        <taxon>Bacteria</taxon>
        <taxon>Bacillati</taxon>
        <taxon>Actinomycetota</taxon>
        <taxon>Actinomycetes</taxon>
        <taxon>Kitasatosporales</taxon>
        <taxon>Streptomycetaceae</taxon>
        <taxon>Streptantibioticus</taxon>
    </lineage>
</organism>